<dbReference type="GO" id="GO:0016151">
    <property type="term" value="F:nickel cation binding"/>
    <property type="evidence" value="ECO:0007669"/>
    <property type="project" value="UniProtKB-UniRule"/>
</dbReference>
<comment type="function">
    <text evidence="5">Involved in urease metallocenter assembly. Binds nickel. Probably functions as a nickel donor during metallocenter assembly.</text>
</comment>
<dbReference type="SUPFAM" id="SSF69287">
    <property type="entry name" value="Urease metallochaperone UreE, N-terminal domain"/>
    <property type="match status" value="1"/>
</dbReference>
<dbReference type="SMART" id="SM00988">
    <property type="entry name" value="UreE_N"/>
    <property type="match status" value="1"/>
</dbReference>
<dbReference type="SUPFAM" id="SSF69737">
    <property type="entry name" value="Urease metallochaperone UreE, C-terminal domain"/>
    <property type="match status" value="1"/>
</dbReference>
<dbReference type="InterPro" id="IPR036118">
    <property type="entry name" value="UreE_N_sf"/>
</dbReference>
<reference evidence="7 8" key="1">
    <citation type="submission" date="2016-10" db="EMBL/GenBank/DDBJ databases">
        <authorList>
            <person name="de Groot N.N."/>
        </authorList>
    </citation>
    <scope>NUCLEOTIDE SEQUENCE [LARGE SCALE GENOMIC DNA]</scope>
    <source>
        <strain evidence="7 8">CGMCC 1.7727</strain>
    </source>
</reference>
<dbReference type="EMBL" id="FOGL01000019">
    <property type="protein sequence ID" value="SES12331.1"/>
    <property type="molecule type" value="Genomic_DNA"/>
</dbReference>
<dbReference type="CDD" id="cd00571">
    <property type="entry name" value="UreE"/>
    <property type="match status" value="1"/>
</dbReference>
<evidence type="ECO:0000256" key="1">
    <source>
        <dbReference type="ARBA" id="ARBA00004496"/>
    </source>
</evidence>
<dbReference type="GO" id="GO:0019627">
    <property type="term" value="P:urea metabolic process"/>
    <property type="evidence" value="ECO:0007669"/>
    <property type="project" value="InterPro"/>
</dbReference>
<organism evidence="7 8">
    <name type="scientific">Gracilibacillus ureilyticus</name>
    <dbReference type="NCBI Taxonomy" id="531814"/>
    <lineage>
        <taxon>Bacteria</taxon>
        <taxon>Bacillati</taxon>
        <taxon>Bacillota</taxon>
        <taxon>Bacilli</taxon>
        <taxon>Bacillales</taxon>
        <taxon>Bacillaceae</taxon>
        <taxon>Gracilibacillus</taxon>
    </lineage>
</organism>
<dbReference type="STRING" id="531814.SAMN04487944_11922"/>
<dbReference type="Gene3D" id="2.60.260.20">
    <property type="entry name" value="Urease metallochaperone UreE, N-terminal domain"/>
    <property type="match status" value="1"/>
</dbReference>
<evidence type="ECO:0000256" key="2">
    <source>
        <dbReference type="ARBA" id="ARBA00022490"/>
    </source>
</evidence>
<dbReference type="InterPro" id="IPR004029">
    <property type="entry name" value="UreE_N"/>
</dbReference>
<dbReference type="InterPro" id="IPR007864">
    <property type="entry name" value="UreE_C_dom"/>
</dbReference>
<evidence type="ECO:0000313" key="7">
    <source>
        <dbReference type="EMBL" id="SES12331.1"/>
    </source>
</evidence>
<keyword evidence="4 5" id="KW-0143">Chaperone</keyword>
<dbReference type="Proteomes" id="UP000199687">
    <property type="component" value="Unassembled WGS sequence"/>
</dbReference>
<dbReference type="RefSeq" id="WP_089743032.1">
    <property type="nucleotide sequence ID" value="NZ_FOGL01000019.1"/>
</dbReference>
<accession>A0A1H9USM0</accession>
<dbReference type="GO" id="GO:0006457">
    <property type="term" value="P:protein folding"/>
    <property type="evidence" value="ECO:0007669"/>
    <property type="project" value="InterPro"/>
</dbReference>
<dbReference type="GO" id="GO:0005737">
    <property type="term" value="C:cytoplasm"/>
    <property type="evidence" value="ECO:0007669"/>
    <property type="project" value="UniProtKB-SubCell"/>
</dbReference>
<evidence type="ECO:0000259" key="6">
    <source>
        <dbReference type="SMART" id="SM00988"/>
    </source>
</evidence>
<keyword evidence="8" id="KW-1185">Reference proteome</keyword>
<comment type="subcellular location">
    <subcellularLocation>
        <location evidence="1 5">Cytoplasm</location>
    </subcellularLocation>
</comment>
<dbReference type="Gene3D" id="3.30.70.790">
    <property type="entry name" value="UreE, C-terminal domain"/>
    <property type="match status" value="1"/>
</dbReference>
<dbReference type="PIRSF" id="PIRSF036402">
    <property type="entry name" value="Ureas_acces_UreE"/>
    <property type="match status" value="1"/>
</dbReference>
<feature type="domain" description="UreE urease accessory N-terminal" evidence="6">
    <location>
        <begin position="6"/>
        <end position="69"/>
    </location>
</feature>
<gene>
    <name evidence="5" type="primary">ureE</name>
    <name evidence="7" type="ORF">SAMN04487944_11922</name>
</gene>
<comment type="similarity">
    <text evidence="5">Belongs to the UreE family.</text>
</comment>
<evidence type="ECO:0000256" key="3">
    <source>
        <dbReference type="ARBA" id="ARBA00022596"/>
    </source>
</evidence>
<keyword evidence="2 5" id="KW-0963">Cytoplasm</keyword>
<evidence type="ECO:0000256" key="5">
    <source>
        <dbReference type="HAMAP-Rule" id="MF_00822"/>
    </source>
</evidence>
<dbReference type="AlphaFoldDB" id="A0A1H9USM0"/>
<evidence type="ECO:0000256" key="4">
    <source>
        <dbReference type="ARBA" id="ARBA00023186"/>
    </source>
</evidence>
<evidence type="ECO:0000313" key="8">
    <source>
        <dbReference type="Proteomes" id="UP000199687"/>
    </source>
</evidence>
<dbReference type="GO" id="GO:0065003">
    <property type="term" value="P:protein-containing complex assembly"/>
    <property type="evidence" value="ECO:0007669"/>
    <property type="project" value="InterPro"/>
</dbReference>
<dbReference type="InterPro" id="IPR012406">
    <property type="entry name" value="UreE"/>
</dbReference>
<dbReference type="GO" id="GO:0051082">
    <property type="term" value="F:unfolded protein binding"/>
    <property type="evidence" value="ECO:0007669"/>
    <property type="project" value="UniProtKB-UniRule"/>
</dbReference>
<dbReference type="Pfam" id="PF05194">
    <property type="entry name" value="UreE_C"/>
    <property type="match status" value="1"/>
</dbReference>
<proteinExistence type="inferred from homology"/>
<dbReference type="Pfam" id="PF02814">
    <property type="entry name" value="UreE_N"/>
    <property type="match status" value="1"/>
</dbReference>
<name>A0A1H9USM0_9BACI</name>
<dbReference type="HAMAP" id="MF_00822">
    <property type="entry name" value="UreE"/>
    <property type="match status" value="1"/>
</dbReference>
<keyword evidence="3 5" id="KW-0533">Nickel</keyword>
<sequence>MLTKQIVGNIEQEQHEHPNREWVELDWDELSKRILRKTTDKGTDVAIALEDKTPLSVGDILYEDNERQIVIRTKKEKVYIAYPDSITQMGKTAFELGNRHTPCLINEDEIVVRYDETLERLFHEVGVKYEATERRFTEPFKYRGHKH</sequence>
<dbReference type="OrthoDB" id="9810882at2"/>
<protein>
    <recommendedName>
        <fullName evidence="5">Urease accessory protein UreE</fullName>
    </recommendedName>
</protein>